<dbReference type="GO" id="GO:0043093">
    <property type="term" value="P:FtsZ-dependent cytokinesis"/>
    <property type="evidence" value="ECO:0007669"/>
    <property type="project" value="UniProtKB-UniRule"/>
</dbReference>
<protein>
    <recommendedName>
        <fullName evidence="5 6">Cell division protein FtsA</fullName>
    </recommendedName>
</protein>
<keyword evidence="1 5" id="KW-1003">Cell membrane</keyword>
<evidence type="ECO:0000259" key="7">
    <source>
        <dbReference type="SMART" id="SM00842"/>
    </source>
</evidence>
<dbReference type="Gene3D" id="3.30.420.40">
    <property type="match status" value="2"/>
</dbReference>
<evidence type="ECO:0000256" key="4">
    <source>
        <dbReference type="ARBA" id="ARBA00023306"/>
    </source>
</evidence>
<evidence type="ECO:0000256" key="1">
    <source>
        <dbReference type="ARBA" id="ARBA00022475"/>
    </source>
</evidence>
<reference evidence="8" key="1">
    <citation type="journal article" date="2020" name="mSystems">
        <title>Genome- and Community-Level Interaction Insights into Carbon Utilization and Element Cycling Functions of Hydrothermarchaeota in Hydrothermal Sediment.</title>
        <authorList>
            <person name="Zhou Z."/>
            <person name="Liu Y."/>
            <person name="Xu W."/>
            <person name="Pan J."/>
            <person name="Luo Z.H."/>
            <person name="Li M."/>
        </authorList>
    </citation>
    <scope>NUCLEOTIDE SEQUENCE [LARGE SCALE GENOMIC DNA]</scope>
    <source>
        <strain evidence="8">HyVt-577</strain>
    </source>
</reference>
<accession>A0A7V4WWJ7</accession>
<keyword evidence="4 5" id="KW-0131">Cell cycle</keyword>
<dbReference type="Proteomes" id="UP000885779">
    <property type="component" value="Unassembled WGS sequence"/>
</dbReference>
<evidence type="ECO:0000256" key="5">
    <source>
        <dbReference type="HAMAP-Rule" id="MF_02033"/>
    </source>
</evidence>
<dbReference type="Pfam" id="PF14450">
    <property type="entry name" value="FtsA"/>
    <property type="match status" value="2"/>
</dbReference>
<organism evidence="8">
    <name type="scientific">Caldithrix abyssi</name>
    <dbReference type="NCBI Taxonomy" id="187145"/>
    <lineage>
        <taxon>Bacteria</taxon>
        <taxon>Pseudomonadati</taxon>
        <taxon>Calditrichota</taxon>
        <taxon>Calditrichia</taxon>
        <taxon>Calditrichales</taxon>
        <taxon>Calditrichaceae</taxon>
        <taxon>Caldithrix</taxon>
    </lineage>
</organism>
<dbReference type="SMART" id="SM00842">
    <property type="entry name" value="FtsA"/>
    <property type="match status" value="1"/>
</dbReference>
<dbReference type="AlphaFoldDB" id="A0A7V4WWJ7"/>
<dbReference type="GO" id="GO:0009898">
    <property type="term" value="C:cytoplasmic side of plasma membrane"/>
    <property type="evidence" value="ECO:0007669"/>
    <property type="project" value="UniProtKB-UniRule"/>
</dbReference>
<evidence type="ECO:0000313" key="8">
    <source>
        <dbReference type="EMBL" id="HGY57275.1"/>
    </source>
</evidence>
<sequence length="409" mass="43661">METNDIIVGLDIGTTKIAAVVGRQDEYGQVNIVGVGQAPSQGLRRGVVINVNKTVQSIKKAVEQAELMCGHKIGHVYAGIAGDHIRSINSKGVIAVSGKDRIITERDRERVISAAQAIALPMDREILHVLPQEFIVDEQDGIHNPVGMAGVRLECEIHIVTAAAASAKNIVNCIEEAGYEVADIVLEPYASSLAVLEKDERDLGVAIVDIGGGTSDLAMFFDGSIRHTSVVGLGGQHVTSDLSQGLRTSMDQAEELKKKYGVAMQTMLEQDELIKVPGVAGRAPREISRSVLAAIIQPRMEEIFQLTLREMEKSDVFDSMGAGIVLTGGASMLEGAAELAERVTGLPVKIGQPNASGGLAETIKSPMYATGVGLIYYAINHGNVRRIDSGGGIAWIIKRFKDMVDNLFG</sequence>
<dbReference type="EMBL" id="DRQG01000151">
    <property type="protein sequence ID" value="HGY57275.1"/>
    <property type="molecule type" value="Genomic_DNA"/>
</dbReference>
<proteinExistence type="inferred from homology"/>
<dbReference type="InterPro" id="IPR043129">
    <property type="entry name" value="ATPase_NBD"/>
</dbReference>
<keyword evidence="2 5" id="KW-0132">Cell division</keyword>
<dbReference type="GO" id="GO:0032153">
    <property type="term" value="C:cell division site"/>
    <property type="evidence" value="ECO:0007669"/>
    <property type="project" value="UniProtKB-UniRule"/>
</dbReference>
<evidence type="ECO:0000256" key="3">
    <source>
        <dbReference type="ARBA" id="ARBA00023136"/>
    </source>
</evidence>
<comment type="similarity">
    <text evidence="5 6">Belongs to the FtsA/MreB family.</text>
</comment>
<comment type="subcellular location">
    <subcellularLocation>
        <location evidence="5">Cell membrane</location>
        <topology evidence="5">Peripheral membrane protein</topology>
        <orientation evidence="5">Cytoplasmic side</orientation>
    </subcellularLocation>
    <text evidence="5">Localizes to the Z ring in an FtsZ-dependent manner. Targeted to the membrane through a conserved C-terminal amphipathic helix.</text>
</comment>
<dbReference type="InterPro" id="IPR003494">
    <property type="entry name" value="SHS2_FtsA"/>
</dbReference>
<dbReference type="CDD" id="cd24048">
    <property type="entry name" value="ASKHA_NBD_FtsA"/>
    <property type="match status" value="1"/>
</dbReference>
<dbReference type="PANTHER" id="PTHR32432">
    <property type="entry name" value="CELL DIVISION PROTEIN FTSA-RELATED"/>
    <property type="match status" value="1"/>
</dbReference>
<dbReference type="Pfam" id="PF02491">
    <property type="entry name" value="SHS2_FTSA"/>
    <property type="match status" value="1"/>
</dbReference>
<evidence type="ECO:0000256" key="6">
    <source>
        <dbReference type="PIRNR" id="PIRNR003101"/>
    </source>
</evidence>
<keyword evidence="3 5" id="KW-0472">Membrane</keyword>
<evidence type="ECO:0000256" key="2">
    <source>
        <dbReference type="ARBA" id="ARBA00022618"/>
    </source>
</evidence>
<dbReference type="InterPro" id="IPR020823">
    <property type="entry name" value="Cell_div_FtsA"/>
</dbReference>
<dbReference type="NCBIfam" id="TIGR01174">
    <property type="entry name" value="ftsA"/>
    <property type="match status" value="1"/>
</dbReference>
<dbReference type="SUPFAM" id="SSF53067">
    <property type="entry name" value="Actin-like ATPase domain"/>
    <property type="match status" value="2"/>
</dbReference>
<comment type="caution">
    <text evidence="8">The sequence shown here is derived from an EMBL/GenBank/DDBJ whole genome shotgun (WGS) entry which is preliminary data.</text>
</comment>
<dbReference type="PIRSF" id="PIRSF003101">
    <property type="entry name" value="FtsA"/>
    <property type="match status" value="1"/>
</dbReference>
<dbReference type="HAMAP" id="MF_02033">
    <property type="entry name" value="FtsA"/>
    <property type="match status" value="1"/>
</dbReference>
<name>A0A7V4WWJ7_CALAY</name>
<feature type="domain" description="SHS2" evidence="7">
    <location>
        <begin position="7"/>
        <end position="195"/>
    </location>
</feature>
<gene>
    <name evidence="5 8" type="primary">ftsA</name>
    <name evidence="8" type="ORF">ENK44_16325</name>
</gene>
<comment type="function">
    <text evidence="5 6">Cell division protein that is involved in the assembly of the Z ring. May serve as a membrane anchor for the Z ring.</text>
</comment>
<dbReference type="InterPro" id="IPR050696">
    <property type="entry name" value="FtsA/MreB"/>
</dbReference>
<comment type="subunit">
    <text evidence="5">Self-interacts. Interacts with FtsZ.</text>
</comment>
<dbReference type="PANTHER" id="PTHR32432:SF4">
    <property type="entry name" value="CELL DIVISION PROTEIN FTSA"/>
    <property type="match status" value="1"/>
</dbReference>